<dbReference type="Proteomes" id="UP000678499">
    <property type="component" value="Unassembled WGS sequence"/>
</dbReference>
<keyword evidence="1" id="KW-0472">Membrane</keyword>
<dbReference type="EMBL" id="CAJPEX010022190">
    <property type="protein sequence ID" value="CAG0925920.1"/>
    <property type="molecule type" value="Genomic_DNA"/>
</dbReference>
<proteinExistence type="predicted"/>
<gene>
    <name evidence="2" type="ORF">NMOB1V02_LOCUS13370</name>
</gene>
<protein>
    <submittedName>
        <fullName evidence="2">Uncharacterized protein</fullName>
    </submittedName>
</protein>
<sequence length="77" mass="8761">AYVSREIGHWWLSRNFWKVSAQQAVLAIILFLAWYVMGFEEIIEVGLGPGEKPLVLQLTFLLATVLYPAVLASTFDY</sequence>
<evidence type="ECO:0000313" key="3">
    <source>
        <dbReference type="Proteomes" id="UP000678499"/>
    </source>
</evidence>
<keyword evidence="3" id="KW-1185">Reference proteome</keyword>
<keyword evidence="1" id="KW-0812">Transmembrane</keyword>
<keyword evidence="1" id="KW-1133">Transmembrane helix</keyword>
<evidence type="ECO:0000313" key="2">
    <source>
        <dbReference type="EMBL" id="CAD7285768.1"/>
    </source>
</evidence>
<accession>A0A7R9GKH9</accession>
<feature type="transmembrane region" description="Helical" evidence="1">
    <location>
        <begin position="54"/>
        <end position="75"/>
    </location>
</feature>
<feature type="non-terminal residue" evidence="2">
    <location>
        <position position="1"/>
    </location>
</feature>
<name>A0A7R9GKH9_9CRUS</name>
<organism evidence="2">
    <name type="scientific">Notodromas monacha</name>
    <dbReference type="NCBI Taxonomy" id="399045"/>
    <lineage>
        <taxon>Eukaryota</taxon>
        <taxon>Metazoa</taxon>
        <taxon>Ecdysozoa</taxon>
        <taxon>Arthropoda</taxon>
        <taxon>Crustacea</taxon>
        <taxon>Oligostraca</taxon>
        <taxon>Ostracoda</taxon>
        <taxon>Podocopa</taxon>
        <taxon>Podocopida</taxon>
        <taxon>Cypridocopina</taxon>
        <taxon>Cypridoidea</taxon>
        <taxon>Cyprididae</taxon>
        <taxon>Notodromas</taxon>
    </lineage>
</organism>
<reference evidence="2" key="1">
    <citation type="submission" date="2020-11" db="EMBL/GenBank/DDBJ databases">
        <authorList>
            <person name="Tran Van P."/>
        </authorList>
    </citation>
    <scope>NUCLEOTIDE SEQUENCE</scope>
</reference>
<evidence type="ECO:0000256" key="1">
    <source>
        <dbReference type="SAM" id="Phobius"/>
    </source>
</evidence>
<dbReference type="AlphaFoldDB" id="A0A7R9GKH9"/>
<dbReference type="EMBL" id="OA904227">
    <property type="protein sequence ID" value="CAD7285768.1"/>
    <property type="molecule type" value="Genomic_DNA"/>
</dbReference>
<feature type="transmembrane region" description="Helical" evidence="1">
    <location>
        <begin position="20"/>
        <end position="42"/>
    </location>
</feature>